<keyword evidence="2" id="KW-0472">Membrane</keyword>
<keyword evidence="2" id="KW-0812">Transmembrane</keyword>
<feature type="transmembrane region" description="Helical" evidence="2">
    <location>
        <begin position="12"/>
        <end position="32"/>
    </location>
</feature>
<protein>
    <submittedName>
        <fullName evidence="4">Unannotated protein</fullName>
    </submittedName>
</protein>
<gene>
    <name evidence="3" type="ORF">UFOPK3164_01090</name>
    <name evidence="4" type="ORF">UFOPK3427_00521</name>
    <name evidence="5" type="ORF">UFOPK4112_01634</name>
</gene>
<evidence type="ECO:0000313" key="4">
    <source>
        <dbReference type="EMBL" id="CAB4866494.1"/>
    </source>
</evidence>
<sequence>MSTSSCLASTGFDLLPVLFAGFILLVFGAIFLKSAQGRAIILVCLLVASGALVLGSSSSASAACPPVTSTSTTTTSTPSTPSIAPTPAALSAQYLANSVTSDGYVLDYYSTQPSLSNTAQTVIALASTGDTSSLITSAMTRGANYLASYIDSYVDDGATPSATNDSASALAELLLAAHVSNVSSLASQANSLETRLLATQQTSGPEAGLFGYSDATFDGTIRQGISLKALVLAGVATSNTQLQSALTWLLAQQCSGGGFSSDLANNACNGLPSDYQGPDTNSTAFALVGIGAMGASSSNAVADALAYLQGIELPVAGWDWFGGGFDSNTTASVIAGLRSIGEDPSLATGAWSRIVSGVSTSPVMALAQFEVLTPGANQGGYLYQLSSIGPDIFSTNQSVTALSAMILPA</sequence>
<dbReference type="AlphaFoldDB" id="A0A6J7DC10"/>
<feature type="transmembrane region" description="Helical" evidence="2">
    <location>
        <begin position="39"/>
        <end position="57"/>
    </location>
</feature>
<feature type="region of interest" description="Disordered" evidence="1">
    <location>
        <begin position="59"/>
        <end position="82"/>
    </location>
</feature>
<dbReference type="InterPro" id="IPR008930">
    <property type="entry name" value="Terpenoid_cyclase/PrenylTrfase"/>
</dbReference>
<reference evidence="4" key="1">
    <citation type="submission" date="2020-05" db="EMBL/GenBank/DDBJ databases">
        <authorList>
            <person name="Chiriac C."/>
            <person name="Salcher M."/>
            <person name="Ghai R."/>
            <person name="Kavagutti S V."/>
        </authorList>
    </citation>
    <scope>NUCLEOTIDE SEQUENCE</scope>
</reference>
<keyword evidence="2" id="KW-1133">Transmembrane helix</keyword>
<dbReference type="SUPFAM" id="SSF48239">
    <property type="entry name" value="Terpenoid cyclases/Protein prenyltransferases"/>
    <property type="match status" value="1"/>
</dbReference>
<evidence type="ECO:0000313" key="5">
    <source>
        <dbReference type="EMBL" id="CAB5030911.1"/>
    </source>
</evidence>
<name>A0A6J7DC10_9ZZZZ</name>
<evidence type="ECO:0000256" key="2">
    <source>
        <dbReference type="SAM" id="Phobius"/>
    </source>
</evidence>
<dbReference type="EMBL" id="CAFBPM010000022">
    <property type="protein sequence ID" value="CAB5030911.1"/>
    <property type="molecule type" value="Genomic_DNA"/>
</dbReference>
<organism evidence="4">
    <name type="scientific">freshwater metagenome</name>
    <dbReference type="NCBI Taxonomy" id="449393"/>
    <lineage>
        <taxon>unclassified sequences</taxon>
        <taxon>metagenomes</taxon>
        <taxon>ecological metagenomes</taxon>
    </lineage>
</organism>
<accession>A0A6J7DC10</accession>
<proteinExistence type="predicted"/>
<evidence type="ECO:0000313" key="3">
    <source>
        <dbReference type="EMBL" id="CAB4830205.1"/>
    </source>
</evidence>
<dbReference type="EMBL" id="CAFABE010000049">
    <property type="protein sequence ID" value="CAB4830205.1"/>
    <property type="molecule type" value="Genomic_DNA"/>
</dbReference>
<dbReference type="EMBL" id="CAFBLT010000001">
    <property type="protein sequence ID" value="CAB4866494.1"/>
    <property type="molecule type" value="Genomic_DNA"/>
</dbReference>
<dbReference type="Gene3D" id="1.50.10.20">
    <property type="match status" value="1"/>
</dbReference>
<evidence type="ECO:0000256" key="1">
    <source>
        <dbReference type="SAM" id="MobiDB-lite"/>
    </source>
</evidence>